<proteinExistence type="predicted"/>
<evidence type="ECO:0000313" key="1">
    <source>
        <dbReference type="EMBL" id="JAD19773.1"/>
    </source>
</evidence>
<accession>A0A0A8Y4X7</accession>
<dbReference type="EMBL" id="GBRH01278122">
    <property type="protein sequence ID" value="JAD19773.1"/>
    <property type="molecule type" value="Transcribed_RNA"/>
</dbReference>
<reference evidence="1" key="2">
    <citation type="journal article" date="2015" name="Data Brief">
        <title>Shoot transcriptome of the giant reed, Arundo donax.</title>
        <authorList>
            <person name="Barrero R.A."/>
            <person name="Guerrero F.D."/>
            <person name="Moolhuijzen P."/>
            <person name="Goolsby J.A."/>
            <person name="Tidwell J."/>
            <person name="Bellgard S.E."/>
            <person name="Bellgard M.I."/>
        </authorList>
    </citation>
    <scope>NUCLEOTIDE SEQUENCE</scope>
    <source>
        <tissue evidence="1">Shoot tissue taken approximately 20 cm above the soil surface</tissue>
    </source>
</reference>
<protein>
    <submittedName>
        <fullName evidence="1">Uncharacterized protein</fullName>
    </submittedName>
</protein>
<name>A0A0A8Y4X7_ARUDO</name>
<reference evidence="1" key="1">
    <citation type="submission" date="2014-09" db="EMBL/GenBank/DDBJ databases">
        <authorList>
            <person name="Magalhaes I.L.F."/>
            <person name="Oliveira U."/>
            <person name="Santos F.R."/>
            <person name="Vidigal T.H.D.A."/>
            <person name="Brescovit A.D."/>
            <person name="Santos A.J."/>
        </authorList>
    </citation>
    <scope>NUCLEOTIDE SEQUENCE</scope>
    <source>
        <tissue evidence="1">Shoot tissue taken approximately 20 cm above the soil surface</tissue>
    </source>
</reference>
<sequence length="14" mass="1511">MSMTSPDHSCKPSC</sequence>
<organism evidence="1">
    <name type="scientific">Arundo donax</name>
    <name type="common">Giant reed</name>
    <name type="synonym">Donax arundinaceus</name>
    <dbReference type="NCBI Taxonomy" id="35708"/>
    <lineage>
        <taxon>Eukaryota</taxon>
        <taxon>Viridiplantae</taxon>
        <taxon>Streptophyta</taxon>
        <taxon>Embryophyta</taxon>
        <taxon>Tracheophyta</taxon>
        <taxon>Spermatophyta</taxon>
        <taxon>Magnoliopsida</taxon>
        <taxon>Liliopsida</taxon>
        <taxon>Poales</taxon>
        <taxon>Poaceae</taxon>
        <taxon>PACMAD clade</taxon>
        <taxon>Arundinoideae</taxon>
        <taxon>Arundineae</taxon>
        <taxon>Arundo</taxon>
    </lineage>
</organism>